<sequence length="39" mass="4877">SSGTRFWRKWKLNLEHRAYRRLHLRWVSLSRLGNHKSNE</sequence>
<comment type="caution">
    <text evidence="1">The sequence shown here is derived from an EMBL/GenBank/DDBJ whole genome shotgun (WGS) entry which is preliminary data.</text>
</comment>
<evidence type="ECO:0000313" key="2">
    <source>
        <dbReference type="Proteomes" id="UP000265520"/>
    </source>
</evidence>
<name>A0A392TZ56_9FABA</name>
<keyword evidence="2" id="KW-1185">Reference proteome</keyword>
<feature type="non-terminal residue" evidence="1">
    <location>
        <position position="1"/>
    </location>
</feature>
<dbReference type="AlphaFoldDB" id="A0A392TZ56"/>
<evidence type="ECO:0000313" key="1">
    <source>
        <dbReference type="EMBL" id="MCI66168.1"/>
    </source>
</evidence>
<dbReference type="Proteomes" id="UP000265520">
    <property type="component" value="Unassembled WGS sequence"/>
</dbReference>
<dbReference type="EMBL" id="LXQA010690074">
    <property type="protein sequence ID" value="MCI66168.1"/>
    <property type="molecule type" value="Genomic_DNA"/>
</dbReference>
<reference evidence="1 2" key="1">
    <citation type="journal article" date="2018" name="Front. Plant Sci.">
        <title>Red Clover (Trifolium pratense) and Zigzag Clover (T. medium) - A Picture of Genomic Similarities and Differences.</title>
        <authorList>
            <person name="Dluhosova J."/>
            <person name="Istvanek J."/>
            <person name="Nedelnik J."/>
            <person name="Repkova J."/>
        </authorList>
    </citation>
    <scope>NUCLEOTIDE SEQUENCE [LARGE SCALE GENOMIC DNA]</scope>
    <source>
        <strain evidence="2">cv. 10/8</strain>
        <tissue evidence="1">Leaf</tissue>
    </source>
</reference>
<protein>
    <submittedName>
        <fullName evidence="1">Uncharacterized protein</fullName>
    </submittedName>
</protein>
<organism evidence="1 2">
    <name type="scientific">Trifolium medium</name>
    <dbReference type="NCBI Taxonomy" id="97028"/>
    <lineage>
        <taxon>Eukaryota</taxon>
        <taxon>Viridiplantae</taxon>
        <taxon>Streptophyta</taxon>
        <taxon>Embryophyta</taxon>
        <taxon>Tracheophyta</taxon>
        <taxon>Spermatophyta</taxon>
        <taxon>Magnoliopsida</taxon>
        <taxon>eudicotyledons</taxon>
        <taxon>Gunneridae</taxon>
        <taxon>Pentapetalae</taxon>
        <taxon>rosids</taxon>
        <taxon>fabids</taxon>
        <taxon>Fabales</taxon>
        <taxon>Fabaceae</taxon>
        <taxon>Papilionoideae</taxon>
        <taxon>50 kb inversion clade</taxon>
        <taxon>NPAAA clade</taxon>
        <taxon>Hologalegina</taxon>
        <taxon>IRL clade</taxon>
        <taxon>Trifolieae</taxon>
        <taxon>Trifolium</taxon>
    </lineage>
</organism>
<proteinExistence type="predicted"/>
<accession>A0A392TZ56</accession>